<evidence type="ECO:0000256" key="3">
    <source>
        <dbReference type="ARBA" id="ARBA00022723"/>
    </source>
</evidence>
<keyword evidence="4" id="KW-0460">Magnesium</keyword>
<evidence type="ECO:0000313" key="8">
    <source>
        <dbReference type="EMBL" id="KAK9772822.1"/>
    </source>
</evidence>
<keyword evidence="9" id="KW-1185">Reference proteome</keyword>
<evidence type="ECO:0000313" key="9">
    <source>
        <dbReference type="Proteomes" id="UP001465668"/>
    </source>
</evidence>
<gene>
    <name evidence="8" type="ORF">SCAR479_10507</name>
</gene>
<dbReference type="InterPro" id="IPR008930">
    <property type="entry name" value="Terpenoid_cyclase/PrenylTrfase"/>
</dbReference>
<keyword evidence="6" id="KW-0456">Lyase</keyword>
<evidence type="ECO:0000256" key="4">
    <source>
        <dbReference type="ARBA" id="ARBA00022842"/>
    </source>
</evidence>
<protein>
    <submittedName>
        <fullName evidence="8">Ent-kaurene synthase protein</fullName>
    </submittedName>
</protein>
<dbReference type="Gene3D" id="1.50.10.20">
    <property type="match status" value="1"/>
</dbReference>
<proteinExistence type="inferred from homology"/>
<dbReference type="InterPro" id="IPR017057">
    <property type="entry name" value="Ent-kaurene_synthase_fun"/>
</dbReference>
<reference evidence="8 9" key="1">
    <citation type="submission" date="2024-02" db="EMBL/GenBank/DDBJ databases">
        <title>First draft genome assembly of two strains of Seiridium cardinale.</title>
        <authorList>
            <person name="Emiliani G."/>
            <person name="Scali E."/>
        </authorList>
    </citation>
    <scope>NUCLEOTIDE SEQUENCE [LARGE SCALE GENOMIC DNA]</scope>
    <source>
        <strain evidence="8 9">BM-138-000479</strain>
    </source>
</reference>
<sequence>MDISSSWHHQARALLAALAAQCSLGKGKEVGSMSSSLYDTAWLSMVQKPAKTGFGIDMATTWLFPECFEFVLARQLPSGAWESYATPVDGILNTAAALLSLIKHLGIQPDNQDWLLRSRKAKAALEDILKGWDMYSTDQVGQEILIISLLGLLEKEQVFIEFPQLSALRAVRDAKLAKIPSSTIYKIRSTLYHSLEAFIGHIDFDNVGQWQEANGSFMDSPAATAAYLMNSSSWDDKAESYLKDVVSRDDGAHRGGVPCAWPTTIFDISWVTTTLATVGVSPDPSDSLILRKTLQDALQEQKGLLGFAPGILPDVDDTAKGLEALHHLGSDNSVEAAILTFEGKDHFLTYPGERNPSFSANCNILTLLLTREDRDQFLPQISKAVQFLTSQAFNGHVKEKWHRSELYWMMLLSHSFELFYRYEEIVRTVFRVNPLLQEKIPMVLLQVLIRILHSQQRNGSWIDVCETTSYGILALSSLLRLPFVRQLEKGKIFSSMALGKSFLQLNKGQWGRGHYMWTEKVTYSSDILSETYCLAALLIPFPSTVEPVSSIVIGTPCKDDLFLVPDQLLMGMRKTGSLLARTPLIRDTEPGIMQFVELQACFALQALQRQPPDIFPRTAKGKDKYIFIIPLALLLCAEVHGCSISLSVLYEMMVLSILNFHADEYMEGVVEKHFSADLDVIRGLVGQLFTSTHSHGYSGKMDGKMNGHSGEAKNIDQSSETSDLFTNGSSPTTFDLEQQRDSIDRPSVNDVKAVLSSFVERVLEHPAVQSSPARLQGQLASELQTFILAHIMHAEDNHRLRTQSQSNGKGTPLSNVNGVHAVNGNSTLQYDQPGRTFYRWVRSTSADHTSCPFSFVFFNCLVDAALSDTAQTRNGGILSSARTAYLAEDACRHLASLCRMYNDYGSLERDVEEHALNSVNFPEFFYQAGKQASPTTSSTSNGDAKSELLWIAEYERRGLDAAMNLLEKELGSGELMSALRMFVDVTDLYGQIYVLKDITAGAVVV</sequence>
<comment type="caution">
    <text evidence="8">The sequence shown here is derived from an EMBL/GenBank/DDBJ whole genome shotgun (WGS) entry which is preliminary data.</text>
</comment>
<evidence type="ECO:0000256" key="1">
    <source>
        <dbReference type="ARBA" id="ARBA00001946"/>
    </source>
</evidence>
<comment type="cofactor">
    <cofactor evidence="1">
        <name>Mg(2+)</name>
        <dbReference type="ChEBI" id="CHEBI:18420"/>
    </cofactor>
</comment>
<organism evidence="8 9">
    <name type="scientific">Seiridium cardinale</name>
    <dbReference type="NCBI Taxonomy" id="138064"/>
    <lineage>
        <taxon>Eukaryota</taxon>
        <taxon>Fungi</taxon>
        <taxon>Dikarya</taxon>
        <taxon>Ascomycota</taxon>
        <taxon>Pezizomycotina</taxon>
        <taxon>Sordariomycetes</taxon>
        <taxon>Xylariomycetidae</taxon>
        <taxon>Amphisphaeriales</taxon>
        <taxon>Sporocadaceae</taxon>
        <taxon>Seiridium</taxon>
    </lineage>
</organism>
<dbReference type="PANTHER" id="PTHR31739">
    <property type="entry name" value="ENT-COPALYL DIPHOSPHATE SYNTHASE, CHLOROPLASTIC"/>
    <property type="match status" value="1"/>
</dbReference>
<evidence type="ECO:0000256" key="2">
    <source>
        <dbReference type="ARBA" id="ARBA00006333"/>
    </source>
</evidence>
<dbReference type="Gene3D" id="1.50.10.160">
    <property type="match status" value="1"/>
</dbReference>
<dbReference type="SUPFAM" id="SSF48239">
    <property type="entry name" value="Terpenoid cyclases/Protein prenyltransferases"/>
    <property type="match status" value="2"/>
</dbReference>
<dbReference type="PIRSF" id="PIRSF036498">
    <property type="entry name" value="Ent-kaurene_synthase_fungi"/>
    <property type="match status" value="1"/>
</dbReference>
<dbReference type="InterPro" id="IPR050148">
    <property type="entry name" value="Terpene_synthase-like"/>
</dbReference>
<dbReference type="PANTHER" id="PTHR31739:SF25">
    <property type="entry name" value="(E,E)-GERANYLLINALOOL SYNTHASE"/>
    <property type="match status" value="1"/>
</dbReference>
<dbReference type="EMBL" id="JARVKM010000057">
    <property type="protein sequence ID" value="KAK9772822.1"/>
    <property type="molecule type" value="Genomic_DNA"/>
</dbReference>
<keyword evidence="5" id="KW-0413">Isomerase</keyword>
<feature type="region of interest" description="Disordered" evidence="7">
    <location>
        <begin position="706"/>
        <end position="745"/>
    </location>
</feature>
<feature type="compositionally biased region" description="Polar residues" evidence="7">
    <location>
        <begin position="715"/>
        <end position="736"/>
    </location>
</feature>
<evidence type="ECO:0000256" key="7">
    <source>
        <dbReference type="SAM" id="MobiDB-lite"/>
    </source>
</evidence>
<dbReference type="Proteomes" id="UP001465668">
    <property type="component" value="Unassembled WGS sequence"/>
</dbReference>
<name>A0ABR2XGL2_9PEZI</name>
<evidence type="ECO:0000256" key="5">
    <source>
        <dbReference type="ARBA" id="ARBA00023235"/>
    </source>
</evidence>
<comment type="similarity">
    <text evidence="2">Belongs to the terpene synthase family.</text>
</comment>
<keyword evidence="3" id="KW-0479">Metal-binding</keyword>
<accession>A0ABR2XGL2</accession>
<evidence type="ECO:0000256" key="6">
    <source>
        <dbReference type="ARBA" id="ARBA00023239"/>
    </source>
</evidence>